<comment type="similarity">
    <text evidence="2">Belongs to the NrfD family.</text>
</comment>
<feature type="transmembrane region" description="Helical" evidence="7">
    <location>
        <begin position="309"/>
        <end position="331"/>
    </location>
</feature>
<comment type="subcellular location">
    <subcellularLocation>
        <location evidence="1">Cell membrane</location>
        <topology evidence="1">Multi-pass membrane protein</topology>
    </subcellularLocation>
</comment>
<dbReference type="Pfam" id="PF03916">
    <property type="entry name" value="NrfD"/>
    <property type="match status" value="1"/>
</dbReference>
<dbReference type="InterPro" id="IPR005614">
    <property type="entry name" value="NrfD-like"/>
</dbReference>
<organism evidence="8">
    <name type="scientific">mine drainage metagenome</name>
    <dbReference type="NCBI Taxonomy" id="410659"/>
    <lineage>
        <taxon>unclassified sequences</taxon>
        <taxon>metagenomes</taxon>
        <taxon>ecological metagenomes</taxon>
    </lineage>
</organism>
<reference evidence="8" key="1">
    <citation type="submission" date="2016-10" db="EMBL/GenBank/DDBJ databases">
        <title>Sequence of Gallionella enrichment culture.</title>
        <authorList>
            <person name="Poehlein A."/>
            <person name="Muehling M."/>
            <person name="Daniel R."/>
        </authorList>
    </citation>
    <scope>NUCLEOTIDE SEQUENCE</scope>
</reference>
<dbReference type="EMBL" id="MLJW01000007">
    <property type="protein sequence ID" value="OIR16455.1"/>
    <property type="molecule type" value="Genomic_DNA"/>
</dbReference>
<keyword evidence="3" id="KW-1003">Cell membrane</keyword>
<dbReference type="AlphaFoldDB" id="A0A1J5T6F6"/>
<feature type="transmembrane region" description="Helical" evidence="7">
    <location>
        <begin position="197"/>
        <end position="220"/>
    </location>
</feature>
<accession>A0A1J5T6F6</accession>
<feature type="transmembrane region" description="Helical" evidence="7">
    <location>
        <begin position="52"/>
        <end position="77"/>
    </location>
</feature>
<feature type="transmembrane region" description="Helical" evidence="7">
    <location>
        <begin position="127"/>
        <end position="148"/>
    </location>
</feature>
<keyword evidence="4 7" id="KW-0812">Transmembrane</keyword>
<keyword evidence="6 7" id="KW-0472">Membrane</keyword>
<evidence type="ECO:0000256" key="1">
    <source>
        <dbReference type="ARBA" id="ARBA00004651"/>
    </source>
</evidence>
<evidence type="ECO:0000256" key="2">
    <source>
        <dbReference type="ARBA" id="ARBA00008929"/>
    </source>
</evidence>
<evidence type="ECO:0000256" key="4">
    <source>
        <dbReference type="ARBA" id="ARBA00022692"/>
    </source>
</evidence>
<feature type="transmembrane region" description="Helical" evidence="7">
    <location>
        <begin position="12"/>
        <end position="32"/>
    </location>
</feature>
<feature type="transmembrane region" description="Helical" evidence="7">
    <location>
        <begin position="236"/>
        <end position="258"/>
    </location>
</feature>
<name>A0A1J5T6F6_9ZZZZ</name>
<proteinExistence type="inferred from homology"/>
<evidence type="ECO:0000256" key="5">
    <source>
        <dbReference type="ARBA" id="ARBA00022989"/>
    </source>
</evidence>
<protein>
    <submittedName>
        <fullName evidence="8">Polysulfide reductase, NrfD</fullName>
    </submittedName>
</protein>
<keyword evidence="5 7" id="KW-1133">Transmembrane helix</keyword>
<dbReference type="InterPro" id="IPR052049">
    <property type="entry name" value="Electron_transfer_protein"/>
</dbReference>
<evidence type="ECO:0000256" key="3">
    <source>
        <dbReference type="ARBA" id="ARBA00022475"/>
    </source>
</evidence>
<dbReference type="PANTHER" id="PTHR34856">
    <property type="entry name" value="PROTEIN NRFD"/>
    <property type="match status" value="1"/>
</dbReference>
<sequence length="393" mass="43274">MADLYALRSKNRLYYVLLAIAGLVVLAGLYAVHMMESHGHIITGMNNQIVWGLPHVFAIFLIVAASGVLNVASIGSVFGKAIYKARAPLASLLSIAMLAGGLTVLMLDLGRPDRIIVAATNFNLTSVFAWNVVLYSGMFSLVIIYLWTMMERRMNPWNKTAGLAVFAWRFILTTGTGLIFAFLTARQAYGSAILPPMFIVLSFAWGLAVFHVVQTVIYAWNEKTLDADILRRKKNLLGVFIIGSLYMVTIYHMTNLYFAHKSAFENFILRDGGVFPDMFWWGYIVIGNLLPLLLIYVPGLGKAKCVMAASLLVVLGALSLLYVFIIGGQAFPLDIFPGFEVKSTFGDGQIASYHPSIYEFLLGIGGLAIAFVITTVGVRVLDFMPHDKPYVAD</sequence>
<feature type="transmembrane region" description="Helical" evidence="7">
    <location>
        <begin position="89"/>
        <end position="107"/>
    </location>
</feature>
<evidence type="ECO:0000256" key="7">
    <source>
        <dbReference type="SAM" id="Phobius"/>
    </source>
</evidence>
<feature type="transmembrane region" description="Helical" evidence="7">
    <location>
        <begin position="360"/>
        <end position="381"/>
    </location>
</feature>
<comment type="caution">
    <text evidence="8">The sequence shown here is derived from an EMBL/GenBank/DDBJ whole genome shotgun (WGS) entry which is preliminary data.</text>
</comment>
<dbReference type="GO" id="GO:0005886">
    <property type="term" value="C:plasma membrane"/>
    <property type="evidence" value="ECO:0007669"/>
    <property type="project" value="UniProtKB-SubCell"/>
</dbReference>
<feature type="transmembrane region" description="Helical" evidence="7">
    <location>
        <begin position="278"/>
        <end position="297"/>
    </location>
</feature>
<feature type="transmembrane region" description="Helical" evidence="7">
    <location>
        <begin position="160"/>
        <end position="185"/>
    </location>
</feature>
<gene>
    <name evidence="8" type="ORF">GALL_31800</name>
</gene>
<dbReference type="Gene3D" id="1.20.1630.10">
    <property type="entry name" value="Formate dehydrogenase/DMSO reductase domain"/>
    <property type="match status" value="1"/>
</dbReference>
<dbReference type="PANTHER" id="PTHR34856:SF2">
    <property type="entry name" value="PROTEIN NRFD"/>
    <property type="match status" value="1"/>
</dbReference>
<evidence type="ECO:0000256" key="6">
    <source>
        <dbReference type="ARBA" id="ARBA00023136"/>
    </source>
</evidence>
<evidence type="ECO:0000313" key="8">
    <source>
        <dbReference type="EMBL" id="OIR16455.1"/>
    </source>
</evidence>